<dbReference type="SUPFAM" id="SSF49899">
    <property type="entry name" value="Concanavalin A-like lectins/glucanases"/>
    <property type="match status" value="1"/>
</dbReference>
<evidence type="ECO:0000259" key="5">
    <source>
        <dbReference type="SMART" id="SM00210"/>
    </source>
</evidence>
<dbReference type="GO" id="GO:0005576">
    <property type="term" value="C:extracellular region"/>
    <property type="evidence" value="ECO:0007669"/>
    <property type="project" value="UniProtKB-SubCell"/>
</dbReference>
<dbReference type="GO" id="GO:0004222">
    <property type="term" value="F:metalloendopeptidase activity"/>
    <property type="evidence" value="ECO:0007669"/>
    <property type="project" value="TreeGrafter"/>
</dbReference>
<name>A0A4C1SHZ8_EUMVA</name>
<dbReference type="GO" id="GO:0030198">
    <property type="term" value="P:extracellular matrix organization"/>
    <property type="evidence" value="ECO:0007669"/>
    <property type="project" value="TreeGrafter"/>
</dbReference>
<keyword evidence="3" id="KW-0677">Repeat</keyword>
<keyword evidence="7" id="KW-1185">Reference proteome</keyword>
<evidence type="ECO:0000256" key="3">
    <source>
        <dbReference type="ARBA" id="ARBA00022737"/>
    </source>
</evidence>
<evidence type="ECO:0000256" key="1">
    <source>
        <dbReference type="ARBA" id="ARBA00004613"/>
    </source>
</evidence>
<dbReference type="OrthoDB" id="5989160at2759"/>
<dbReference type="EMBL" id="BGZK01000007">
    <property type="protein sequence ID" value="GBP00997.1"/>
    <property type="molecule type" value="Genomic_DNA"/>
</dbReference>
<dbReference type="PANTHER" id="PTHR13723">
    <property type="entry name" value="ADAMTS A DISINTEGRIN AND METALLOPROTEASE WITH THROMBOSPONDIN MOTIFS PROTEASE"/>
    <property type="match status" value="1"/>
</dbReference>
<dbReference type="SMART" id="SM00210">
    <property type="entry name" value="TSPN"/>
    <property type="match status" value="1"/>
</dbReference>
<dbReference type="InterPro" id="IPR013320">
    <property type="entry name" value="ConA-like_dom_sf"/>
</dbReference>
<comment type="subcellular location">
    <subcellularLocation>
        <location evidence="1">Secreted</location>
    </subcellularLocation>
</comment>
<accession>A0A4C1SHZ8</accession>
<dbReference type="InterPro" id="IPR050439">
    <property type="entry name" value="ADAMTS_ADAMTS-like"/>
</dbReference>
<evidence type="ECO:0000256" key="4">
    <source>
        <dbReference type="SAM" id="MobiDB-lite"/>
    </source>
</evidence>
<feature type="domain" description="Thrombospondin-like N-terminal" evidence="5">
    <location>
        <begin position="224"/>
        <end position="406"/>
    </location>
</feature>
<dbReference type="AlphaFoldDB" id="A0A4C1SHZ8"/>
<dbReference type="Gene3D" id="2.20.100.10">
    <property type="entry name" value="Thrombospondin type-1 (TSP1) repeat"/>
    <property type="match status" value="1"/>
</dbReference>
<organism evidence="6 7">
    <name type="scientific">Eumeta variegata</name>
    <name type="common">Bagworm moth</name>
    <name type="synonym">Eumeta japonica</name>
    <dbReference type="NCBI Taxonomy" id="151549"/>
    <lineage>
        <taxon>Eukaryota</taxon>
        <taxon>Metazoa</taxon>
        <taxon>Ecdysozoa</taxon>
        <taxon>Arthropoda</taxon>
        <taxon>Hexapoda</taxon>
        <taxon>Insecta</taxon>
        <taxon>Pterygota</taxon>
        <taxon>Neoptera</taxon>
        <taxon>Endopterygota</taxon>
        <taxon>Lepidoptera</taxon>
        <taxon>Glossata</taxon>
        <taxon>Ditrysia</taxon>
        <taxon>Tineoidea</taxon>
        <taxon>Psychidae</taxon>
        <taxon>Oiketicinae</taxon>
        <taxon>Eumeta</taxon>
    </lineage>
</organism>
<dbReference type="InterPro" id="IPR000884">
    <property type="entry name" value="TSP1_rpt"/>
</dbReference>
<dbReference type="Pfam" id="PF02210">
    <property type="entry name" value="Laminin_G_2"/>
    <property type="match status" value="1"/>
</dbReference>
<keyword evidence="2" id="KW-0964">Secreted</keyword>
<sequence>MLTQRKRGRAGNGSTPKNNESEPTMAARPRRTGGRDARKFLRGGVRPSQRLVRNSIKSTHRVRAGGFGIRIIKFSRQKCCLIGIQVNLKISLALASCFNWSMEPSVSELVVFARVSDPAVDLETTPPDGPWLEATAAAVPWSLGVDIAIWNAVGWAGWGEWGPCSRTCAGGVQTRRRYCSRASCEGYGEQFRTCNTFDCLGAVNTLAPSARRNFHPAQAHWARVADRPHAFTLRPNSYIWIASSELFAPGRTFPKEFTLFVSLRLRPESGGYGQGTLFSLRSRRRAGAFLSLELAGRGAARLVHAASGATRLIYLAVPLYDFRWHHIAISVHDDNTVRAYVDCRWLRTDVLEKGALDTPKDADLIIGYLFSRQLKCVHTTTKESTVTITTSCQQGDLEQLVLVPQAGQAQNQCSSQAVGAQPQLAQMRATKKTCALSSKDFPRAGRRFRRSLMLTLNDMPECDMVFT</sequence>
<gene>
    <name evidence="6" type="primary">Sema5b</name>
    <name evidence="6" type="ORF">EVAR_2284_1</name>
</gene>
<dbReference type="InterPro" id="IPR048287">
    <property type="entry name" value="TSPN-like_N"/>
</dbReference>
<protein>
    <submittedName>
        <fullName evidence="6">Semaphorin-5B</fullName>
    </submittedName>
</protein>
<dbReference type="Gene3D" id="2.60.120.200">
    <property type="match status" value="1"/>
</dbReference>
<dbReference type="Pfam" id="PF00090">
    <property type="entry name" value="TSP_1"/>
    <property type="match status" value="1"/>
</dbReference>
<proteinExistence type="predicted"/>
<dbReference type="STRING" id="151549.A0A4C1SHZ8"/>
<dbReference type="InterPro" id="IPR001791">
    <property type="entry name" value="Laminin_G"/>
</dbReference>
<dbReference type="SMART" id="SM00209">
    <property type="entry name" value="TSP1"/>
    <property type="match status" value="1"/>
</dbReference>
<dbReference type="PROSITE" id="PS50092">
    <property type="entry name" value="TSP1"/>
    <property type="match status" value="1"/>
</dbReference>
<reference evidence="6 7" key="1">
    <citation type="journal article" date="2019" name="Commun. Biol.">
        <title>The bagworm genome reveals a unique fibroin gene that provides high tensile strength.</title>
        <authorList>
            <person name="Kono N."/>
            <person name="Nakamura H."/>
            <person name="Ohtoshi R."/>
            <person name="Tomita M."/>
            <person name="Numata K."/>
            <person name="Arakawa K."/>
        </authorList>
    </citation>
    <scope>NUCLEOTIDE SEQUENCE [LARGE SCALE GENOMIC DNA]</scope>
</reference>
<feature type="region of interest" description="Disordered" evidence="4">
    <location>
        <begin position="1"/>
        <end position="38"/>
    </location>
</feature>
<evidence type="ECO:0000313" key="7">
    <source>
        <dbReference type="Proteomes" id="UP000299102"/>
    </source>
</evidence>
<evidence type="ECO:0000256" key="2">
    <source>
        <dbReference type="ARBA" id="ARBA00022525"/>
    </source>
</evidence>
<dbReference type="GO" id="GO:0031012">
    <property type="term" value="C:extracellular matrix"/>
    <property type="evidence" value="ECO:0007669"/>
    <property type="project" value="TreeGrafter"/>
</dbReference>
<dbReference type="PANTHER" id="PTHR13723:SF20">
    <property type="entry name" value="A DISINTEGRIN AND METALLOPROTEINASE WITH THROMBOSPONDIN MOTIFS 13"/>
    <property type="match status" value="1"/>
</dbReference>
<evidence type="ECO:0000313" key="6">
    <source>
        <dbReference type="EMBL" id="GBP00997.1"/>
    </source>
</evidence>
<feature type="compositionally biased region" description="Polar residues" evidence="4">
    <location>
        <begin position="12"/>
        <end position="22"/>
    </location>
</feature>
<dbReference type="InterPro" id="IPR036383">
    <property type="entry name" value="TSP1_rpt_sf"/>
</dbReference>
<dbReference type="Proteomes" id="UP000299102">
    <property type="component" value="Unassembled WGS sequence"/>
</dbReference>
<dbReference type="GO" id="GO:0006508">
    <property type="term" value="P:proteolysis"/>
    <property type="evidence" value="ECO:0007669"/>
    <property type="project" value="TreeGrafter"/>
</dbReference>
<dbReference type="SUPFAM" id="SSF82895">
    <property type="entry name" value="TSP-1 type 1 repeat"/>
    <property type="match status" value="1"/>
</dbReference>
<comment type="caution">
    <text evidence="6">The sequence shown here is derived from an EMBL/GenBank/DDBJ whole genome shotgun (WGS) entry which is preliminary data.</text>
</comment>